<protein>
    <submittedName>
        <fullName evidence="2">Insulinase family protein</fullName>
    </submittedName>
</protein>
<gene>
    <name evidence="2" type="ORF">OMP38_24325</name>
</gene>
<evidence type="ECO:0000313" key="3">
    <source>
        <dbReference type="Proteomes" id="UP001153387"/>
    </source>
</evidence>
<sequence>MQTEVFQRGAVGRMRVHVLPTTRFKTFSLSLFAGVPLEESRVTPVALVPFVLRRGTRSYPETIQFRERLDELYGAGFGFDIYKRGDYQIVQFRLDIINDAFVSSSQSLLEEALRFLGEALTEPALESGAFTAKYVESEKTTVQKRIESIINDKIRYAAERCLEEMCRNEPYRLLALGRKEELPHITPASLYESYRKWLDEAVFDLYVSGDTSLEQVSAWAGQYFKLPDGQPGTYSAAEIKPASEAPRTVVERLDVGQGKLNLGLRTGIAYSDDRYPDLLVYNGILGAFPHSKLFIHVREKASLAYYASSRLDGHKGLLTIQSGIEIANYERALDIIREQLDEMRAGNIEEQELSKTKAMLVNQLREIQDSAFERIAFDYNGVVSGKQRSADELIAAIESVTADKAAAIAGNVGLDTIYFLRDLKEEAAHVQA</sequence>
<dbReference type="PANTHER" id="PTHR11851">
    <property type="entry name" value="METALLOPROTEASE"/>
    <property type="match status" value="1"/>
</dbReference>
<dbReference type="NCBIfam" id="NF047422">
    <property type="entry name" value="YfmF_fam"/>
    <property type="match status" value="1"/>
</dbReference>
<name>A0A9X4KQ07_9BACL</name>
<dbReference type="GO" id="GO:0046872">
    <property type="term" value="F:metal ion binding"/>
    <property type="evidence" value="ECO:0007669"/>
    <property type="project" value="InterPro"/>
</dbReference>
<keyword evidence="3" id="KW-1185">Reference proteome</keyword>
<dbReference type="RefSeq" id="WP_277567358.1">
    <property type="nucleotide sequence ID" value="NZ_JAPDHZ010000004.1"/>
</dbReference>
<reference evidence="2 3" key="1">
    <citation type="submission" date="2022-10" db="EMBL/GenBank/DDBJ databases">
        <title>Comparative genomic analysis of Cohnella hashimotonis sp. nov., isolated from the International Space Station.</title>
        <authorList>
            <person name="Simpson A."/>
            <person name="Venkateswaran K."/>
        </authorList>
    </citation>
    <scope>NUCLEOTIDE SEQUENCE [LARGE SCALE GENOMIC DNA]</scope>
    <source>
        <strain evidence="2 3">DSM 18997</strain>
    </source>
</reference>
<accession>A0A9X4KQ07</accession>
<dbReference type="Gene3D" id="3.30.830.10">
    <property type="entry name" value="Metalloenzyme, LuxS/M16 peptidase-like"/>
    <property type="match status" value="2"/>
</dbReference>
<dbReference type="AlphaFoldDB" id="A0A9X4KQ07"/>
<proteinExistence type="predicted"/>
<dbReference type="EMBL" id="JAPDHZ010000004">
    <property type="protein sequence ID" value="MDG0793605.1"/>
    <property type="molecule type" value="Genomic_DNA"/>
</dbReference>
<dbReference type="Pfam" id="PF05193">
    <property type="entry name" value="Peptidase_M16_C"/>
    <property type="match status" value="1"/>
</dbReference>
<dbReference type="InterPro" id="IPR050361">
    <property type="entry name" value="MPP/UQCRC_Complex"/>
</dbReference>
<feature type="domain" description="Peptidase M16 C-terminal" evidence="1">
    <location>
        <begin position="185"/>
        <end position="360"/>
    </location>
</feature>
<dbReference type="InterPro" id="IPR011249">
    <property type="entry name" value="Metalloenz_LuxS/M16"/>
</dbReference>
<dbReference type="SUPFAM" id="SSF63411">
    <property type="entry name" value="LuxS/MPP-like metallohydrolase"/>
    <property type="match status" value="2"/>
</dbReference>
<evidence type="ECO:0000313" key="2">
    <source>
        <dbReference type="EMBL" id="MDG0793605.1"/>
    </source>
</evidence>
<dbReference type="PANTHER" id="PTHR11851:SF186">
    <property type="entry name" value="INACTIVE METALLOPROTEASE YMFF-RELATED"/>
    <property type="match status" value="1"/>
</dbReference>
<dbReference type="Proteomes" id="UP001153387">
    <property type="component" value="Unassembled WGS sequence"/>
</dbReference>
<comment type="caution">
    <text evidence="2">The sequence shown here is derived from an EMBL/GenBank/DDBJ whole genome shotgun (WGS) entry which is preliminary data.</text>
</comment>
<dbReference type="InterPro" id="IPR007863">
    <property type="entry name" value="Peptidase_M16_C"/>
</dbReference>
<organism evidence="2 3">
    <name type="scientific">Cohnella ginsengisoli</name>
    <dbReference type="NCBI Taxonomy" id="425004"/>
    <lineage>
        <taxon>Bacteria</taxon>
        <taxon>Bacillati</taxon>
        <taxon>Bacillota</taxon>
        <taxon>Bacilli</taxon>
        <taxon>Bacillales</taxon>
        <taxon>Paenibacillaceae</taxon>
        <taxon>Cohnella</taxon>
    </lineage>
</organism>
<evidence type="ECO:0000259" key="1">
    <source>
        <dbReference type="Pfam" id="PF05193"/>
    </source>
</evidence>